<reference evidence="3 4" key="1">
    <citation type="submission" date="2015-10" db="EMBL/GenBank/DDBJ databases">
        <title>Corynebacteirum lowii and Corynebacterium oculi species nova, derived from human clinical disease and and emended description of Corynebacterium mastiditis.</title>
        <authorList>
            <person name="Bernard K."/>
            <person name="Pacheco A.L."/>
            <person name="Mcdougall C."/>
            <person name="Burtx T."/>
            <person name="Weibe D."/>
            <person name="Tyler S."/>
            <person name="Olson A.B."/>
            <person name="Cnockaert M."/>
            <person name="Eguchi H."/>
            <person name="Kuwahara T."/>
            <person name="Nakayama-Imaohji H."/>
            <person name="Boudewijins M."/>
            <person name="Van Hoecke F."/>
            <person name="Bernier A.-M."/>
            <person name="Vandamme P."/>
        </authorList>
    </citation>
    <scope>NUCLEOTIDE SEQUENCE [LARGE SCALE GENOMIC DNA]</scope>
    <source>
        <strain evidence="3 4">NML 130210</strain>
    </source>
</reference>
<dbReference type="PANTHER" id="PTHR35535:SF1">
    <property type="entry name" value="HEAT SHOCK PROTEIN HSLJ"/>
    <property type="match status" value="1"/>
</dbReference>
<dbReference type="Gene3D" id="2.40.128.270">
    <property type="match status" value="1"/>
</dbReference>
<dbReference type="STRING" id="1544416.Cocul_02297"/>
<feature type="signal peptide" evidence="1">
    <location>
        <begin position="1"/>
        <end position="23"/>
    </location>
</feature>
<dbReference type="Pfam" id="PF03724">
    <property type="entry name" value="META"/>
    <property type="match status" value="1"/>
</dbReference>
<name>A0A0N8VZA1_9CORY</name>
<dbReference type="PANTHER" id="PTHR35535">
    <property type="entry name" value="HEAT SHOCK PROTEIN HSLJ"/>
    <property type="match status" value="1"/>
</dbReference>
<dbReference type="PATRIC" id="fig|1544416.3.peg.2297"/>
<sequence length="121" mass="12596">MSLRYSLATASALILAGAATAGAAESTPLTGTEWGYSYGAFFTLHDDGTIGGNDGCNPFGGNATIDGDTLTVDGLFSTMRFCGEGYDLTDILHGEHTVRVESDTLTLTDAQGTAWSFSARK</sequence>
<evidence type="ECO:0000313" key="3">
    <source>
        <dbReference type="EMBL" id="KQB83322.1"/>
    </source>
</evidence>
<feature type="domain" description="DUF306" evidence="2">
    <location>
        <begin position="37"/>
        <end position="117"/>
    </location>
</feature>
<dbReference type="RefSeq" id="WP_055123341.1">
    <property type="nucleotide sequence ID" value="NZ_LKST01000004.1"/>
</dbReference>
<dbReference type="Proteomes" id="UP000050517">
    <property type="component" value="Unassembled WGS sequence"/>
</dbReference>
<dbReference type="AlphaFoldDB" id="A0A0N8VZA1"/>
<dbReference type="InterPro" id="IPR005184">
    <property type="entry name" value="DUF306_Meta_HslJ"/>
</dbReference>
<evidence type="ECO:0000313" key="4">
    <source>
        <dbReference type="Proteomes" id="UP000050517"/>
    </source>
</evidence>
<dbReference type="EMBL" id="LKST01000004">
    <property type="protein sequence ID" value="KQB83322.1"/>
    <property type="molecule type" value="Genomic_DNA"/>
</dbReference>
<keyword evidence="1" id="KW-0732">Signal</keyword>
<dbReference type="InterPro" id="IPR038670">
    <property type="entry name" value="HslJ-like_sf"/>
</dbReference>
<protein>
    <submittedName>
        <fullName evidence="3">META domain protein</fullName>
    </submittedName>
</protein>
<feature type="chain" id="PRO_5006033565" evidence="1">
    <location>
        <begin position="24"/>
        <end position="121"/>
    </location>
</feature>
<evidence type="ECO:0000256" key="1">
    <source>
        <dbReference type="SAM" id="SignalP"/>
    </source>
</evidence>
<accession>A0A0N8VZA1</accession>
<evidence type="ECO:0000259" key="2">
    <source>
        <dbReference type="Pfam" id="PF03724"/>
    </source>
</evidence>
<dbReference type="InterPro" id="IPR053147">
    <property type="entry name" value="Hsp_HslJ-like"/>
</dbReference>
<dbReference type="OrthoDB" id="507754at2"/>
<keyword evidence="4" id="KW-1185">Reference proteome</keyword>
<gene>
    <name evidence="3" type="ORF">Cocul_02297</name>
</gene>
<proteinExistence type="predicted"/>
<organism evidence="3 4">
    <name type="scientific">Corynebacterium oculi</name>
    <dbReference type="NCBI Taxonomy" id="1544416"/>
    <lineage>
        <taxon>Bacteria</taxon>
        <taxon>Bacillati</taxon>
        <taxon>Actinomycetota</taxon>
        <taxon>Actinomycetes</taxon>
        <taxon>Mycobacteriales</taxon>
        <taxon>Corynebacteriaceae</taxon>
        <taxon>Corynebacterium</taxon>
    </lineage>
</organism>
<comment type="caution">
    <text evidence="3">The sequence shown here is derived from an EMBL/GenBank/DDBJ whole genome shotgun (WGS) entry which is preliminary data.</text>
</comment>